<feature type="compositionally biased region" description="Polar residues" evidence="1">
    <location>
        <begin position="92"/>
        <end position="102"/>
    </location>
</feature>
<evidence type="ECO:0000256" key="1">
    <source>
        <dbReference type="SAM" id="MobiDB-lite"/>
    </source>
</evidence>
<organism evidence="2 3">
    <name type="scientific">Rangifer tarandus platyrhynchus</name>
    <name type="common">Svalbard reindeer</name>
    <dbReference type="NCBI Taxonomy" id="3082113"/>
    <lineage>
        <taxon>Eukaryota</taxon>
        <taxon>Metazoa</taxon>
        <taxon>Chordata</taxon>
        <taxon>Craniata</taxon>
        <taxon>Vertebrata</taxon>
        <taxon>Euteleostomi</taxon>
        <taxon>Mammalia</taxon>
        <taxon>Eutheria</taxon>
        <taxon>Laurasiatheria</taxon>
        <taxon>Artiodactyla</taxon>
        <taxon>Ruminantia</taxon>
        <taxon>Pecora</taxon>
        <taxon>Cervidae</taxon>
        <taxon>Odocoileinae</taxon>
        <taxon>Rangifer</taxon>
    </lineage>
</organism>
<feature type="region of interest" description="Disordered" evidence="1">
    <location>
        <begin position="73"/>
        <end position="102"/>
    </location>
</feature>
<dbReference type="Proteomes" id="UP001176941">
    <property type="component" value="Chromosome 26"/>
</dbReference>
<accession>A0ABN8Z1C3</accession>
<dbReference type="EMBL" id="OX459962">
    <property type="protein sequence ID" value="CAI9166617.1"/>
    <property type="molecule type" value="Genomic_DNA"/>
</dbReference>
<reference evidence="2" key="1">
    <citation type="submission" date="2023-04" db="EMBL/GenBank/DDBJ databases">
        <authorList>
            <consortium name="ELIXIR-Norway"/>
        </authorList>
    </citation>
    <scope>NUCLEOTIDE SEQUENCE [LARGE SCALE GENOMIC DNA]</scope>
</reference>
<proteinExistence type="predicted"/>
<protein>
    <submittedName>
        <fullName evidence="2">Uncharacterized protein</fullName>
    </submittedName>
</protein>
<evidence type="ECO:0000313" key="3">
    <source>
        <dbReference type="Proteomes" id="UP001176941"/>
    </source>
</evidence>
<name>A0ABN8Z1C3_RANTA</name>
<sequence>MRAQLRDSPFESARVSIHKYCTLFPPNTYFVCFTTFFVEIPFCKASGPEPLSLTTDLMARLGAFIAATQLRSLAGNPGPASSHCRPRPPKSNYKSDGTDNQF</sequence>
<evidence type="ECO:0000313" key="2">
    <source>
        <dbReference type="EMBL" id="CAI9166617.1"/>
    </source>
</evidence>
<gene>
    <name evidence="2" type="ORF">MRATA1EN1_LOCUS15579</name>
</gene>
<keyword evidence="3" id="KW-1185">Reference proteome</keyword>